<dbReference type="PANTHER" id="PTHR31915">
    <property type="entry name" value="SKICH DOMAIN-CONTAINING PROTEIN"/>
    <property type="match status" value="1"/>
</dbReference>
<accession>A0A8B9G2D6</accession>
<dbReference type="InterPro" id="IPR041641">
    <property type="entry name" value="CALCOCO1/2_Zn_UBZ1"/>
</dbReference>
<keyword evidence="5" id="KW-0862">Zinc</keyword>
<name>A0A8B9G2D6_9PSIT</name>
<evidence type="ECO:0000256" key="8">
    <source>
        <dbReference type="SAM" id="Coils"/>
    </source>
</evidence>
<dbReference type="GO" id="GO:0043066">
    <property type="term" value="P:negative regulation of apoptotic process"/>
    <property type="evidence" value="ECO:0007669"/>
    <property type="project" value="TreeGrafter"/>
</dbReference>
<evidence type="ECO:0000256" key="2">
    <source>
        <dbReference type="ARBA" id="ARBA00022723"/>
    </source>
</evidence>
<dbReference type="Ensembl" id="ENSACOT00000016190.1">
    <property type="protein sequence ID" value="ENSACOP00000015635.1"/>
    <property type="gene ID" value="ENSACOG00000010901.1"/>
</dbReference>
<dbReference type="PANTHER" id="PTHR31915:SF8">
    <property type="entry name" value="TAX1-BINDING PROTEIN 1"/>
    <property type="match status" value="1"/>
</dbReference>
<evidence type="ECO:0000259" key="10">
    <source>
        <dbReference type="PROSITE" id="PS51905"/>
    </source>
</evidence>
<evidence type="ECO:0000256" key="6">
    <source>
        <dbReference type="ARBA" id="ARBA00023054"/>
    </source>
</evidence>
<dbReference type="InterPro" id="IPR051002">
    <property type="entry name" value="UBA_autophagy_assoc_protein"/>
</dbReference>
<evidence type="ECO:0000256" key="4">
    <source>
        <dbReference type="ARBA" id="ARBA00022771"/>
    </source>
</evidence>
<keyword evidence="12" id="KW-1185">Reference proteome</keyword>
<feature type="domain" description="UBZ1-type" evidence="10">
    <location>
        <begin position="719"/>
        <end position="745"/>
    </location>
</feature>
<proteinExistence type="predicted"/>
<dbReference type="Gene3D" id="6.20.250.40">
    <property type="match status" value="1"/>
</dbReference>
<sequence length="768" mass="88569">MSSFQEVPSSANTLQTSNFAHVIFQNVAKSYLPNTHLECHYTLTQFIHPHQKDWVGIFKVGWNTARDYYTFLWSPMPENYLEGSTVNCMLTFQGYYLPNDDGEFYQFCYVTHKGEIRGASTPFQFRTSSPVEELLTMEDEGNSDMLVVTTKAGLLEFKIEKIIKEKEELLKVTSVLEKETVQLRDQVERLEKELNHEKQRYDQLQTEQKNNIQASEALKTEIDDMKKKHEEAASKVLQLEEDIMTVTQKAIAKETELDSLKHKLKKVMLEKEQLECVLKTEKDEKELYKEDASIFKEQLRKAEDQIQASKQEAVLMSKELSDAVNVRDKTMADLHSARLENEKCKKQLADALAELKKITALKNDQETSNAVEQELRREVEDLKLRLQMAADHYKEKFKECQKLQKQVNKFTEQAKIAGHQQKLTNASNIETATAVVTDKRLSASPVSPISSDIVSEFVVKEQVREMNKEIAEKTEKYKKCKQMLADEKMKCSVYADELAKLELKWKEQVKINEGIKLQLAAMEDQYKVQLAEKERRIKELASQLELFTSEKELGRTPGSQAGRVMEGQISQQTLHFRNPYSEENGPVPAVPSRLPVLQYGNPYAIQERRDGADGAFNPDEIQRPPVRTSFWELEDDVVCSQPSRNLSRPDGLEDPEDSNDDDNNAPPAPDPPSLLLHERGAGFCFDSSFDVHKKCPLCDVMFPPNYDQSKFEEHVESHWKVCPMCSEQFPPDYDQQGFERHVQTHFDQNEVNPRVYISTFYIYFNCIK</sequence>
<keyword evidence="2" id="KW-0479">Metal-binding</keyword>
<feature type="region of interest" description="Disordered" evidence="9">
    <location>
        <begin position="641"/>
        <end position="673"/>
    </location>
</feature>
<feature type="coiled-coil region" evidence="8">
    <location>
        <begin position="159"/>
        <end position="413"/>
    </location>
</feature>
<dbReference type="InterPro" id="IPR041611">
    <property type="entry name" value="SKICH"/>
</dbReference>
<evidence type="ECO:0000256" key="7">
    <source>
        <dbReference type="PROSITE-ProRule" id="PRU01253"/>
    </source>
</evidence>
<dbReference type="AlphaFoldDB" id="A0A8B9G2D6"/>
<dbReference type="Pfam" id="PF07888">
    <property type="entry name" value="CALCOCO1"/>
    <property type="match status" value="1"/>
</dbReference>
<dbReference type="CDD" id="cd21970">
    <property type="entry name" value="Zn-C2H2_TAX1BP1_rpt2"/>
    <property type="match status" value="1"/>
</dbReference>
<dbReference type="InterPro" id="IPR012852">
    <property type="entry name" value="CALCOCO1-like"/>
</dbReference>
<dbReference type="PROSITE" id="PS51905">
    <property type="entry name" value="ZF_UBZ1"/>
    <property type="match status" value="2"/>
</dbReference>
<dbReference type="Pfam" id="PF18112">
    <property type="entry name" value="Zn-C2H2_12"/>
    <property type="match status" value="2"/>
</dbReference>
<keyword evidence="1" id="KW-0053">Apoptosis</keyword>
<reference evidence="11" key="1">
    <citation type="submission" date="2025-08" db="UniProtKB">
        <authorList>
            <consortium name="Ensembl"/>
        </authorList>
    </citation>
    <scope>IDENTIFICATION</scope>
</reference>
<dbReference type="Proteomes" id="UP000694522">
    <property type="component" value="Unplaced"/>
</dbReference>
<dbReference type="Pfam" id="PF17751">
    <property type="entry name" value="SKICH"/>
    <property type="match status" value="1"/>
</dbReference>
<evidence type="ECO:0000256" key="5">
    <source>
        <dbReference type="ARBA" id="ARBA00022833"/>
    </source>
</evidence>
<feature type="coiled-coil region" evidence="8">
    <location>
        <begin position="523"/>
        <end position="550"/>
    </location>
</feature>
<evidence type="ECO:0000256" key="9">
    <source>
        <dbReference type="SAM" id="MobiDB-lite"/>
    </source>
</evidence>
<evidence type="ECO:0000313" key="11">
    <source>
        <dbReference type="Ensembl" id="ENSACOP00000015635.1"/>
    </source>
</evidence>
<dbReference type="GO" id="GO:0006915">
    <property type="term" value="P:apoptotic process"/>
    <property type="evidence" value="ECO:0007669"/>
    <property type="project" value="UniProtKB-KW"/>
</dbReference>
<evidence type="ECO:0000256" key="3">
    <source>
        <dbReference type="ARBA" id="ARBA00022737"/>
    </source>
</evidence>
<keyword evidence="6 8" id="KW-0175">Coiled coil</keyword>
<dbReference type="CDD" id="cd21969">
    <property type="entry name" value="Zn-C2H2_TAX1BP1_rpt1"/>
    <property type="match status" value="1"/>
</dbReference>
<feature type="domain" description="UBZ1-type" evidence="10">
    <location>
        <begin position="692"/>
        <end position="718"/>
    </location>
</feature>
<evidence type="ECO:0000313" key="12">
    <source>
        <dbReference type="Proteomes" id="UP000694522"/>
    </source>
</evidence>
<dbReference type="GO" id="GO:0008270">
    <property type="term" value="F:zinc ion binding"/>
    <property type="evidence" value="ECO:0007669"/>
    <property type="project" value="UniProtKB-KW"/>
</dbReference>
<dbReference type="FunFam" id="2.60.40.2840:FF:000002">
    <property type="entry name" value="Tax1-binding protein 1 isoform 2"/>
    <property type="match status" value="1"/>
</dbReference>
<dbReference type="Gene3D" id="2.60.40.2840">
    <property type="match status" value="1"/>
</dbReference>
<keyword evidence="4 7" id="KW-0863">Zinc-finger</keyword>
<organism evidence="11 12">
    <name type="scientific">Amazona collaria</name>
    <name type="common">yellow-billed parrot</name>
    <dbReference type="NCBI Taxonomy" id="241587"/>
    <lineage>
        <taxon>Eukaryota</taxon>
        <taxon>Metazoa</taxon>
        <taxon>Chordata</taxon>
        <taxon>Craniata</taxon>
        <taxon>Vertebrata</taxon>
        <taxon>Euteleostomi</taxon>
        <taxon>Archelosauria</taxon>
        <taxon>Archosauria</taxon>
        <taxon>Dinosauria</taxon>
        <taxon>Saurischia</taxon>
        <taxon>Theropoda</taxon>
        <taxon>Coelurosauria</taxon>
        <taxon>Aves</taxon>
        <taxon>Neognathae</taxon>
        <taxon>Neoaves</taxon>
        <taxon>Telluraves</taxon>
        <taxon>Australaves</taxon>
        <taxon>Psittaciformes</taxon>
        <taxon>Psittacidae</taxon>
        <taxon>Amazona</taxon>
    </lineage>
</organism>
<feature type="compositionally biased region" description="Acidic residues" evidence="9">
    <location>
        <begin position="652"/>
        <end position="663"/>
    </location>
</feature>
<keyword evidence="3" id="KW-0677">Repeat</keyword>
<protein>
    <submittedName>
        <fullName evidence="11">Tax1 binding protein 1</fullName>
    </submittedName>
</protein>
<evidence type="ECO:0000256" key="1">
    <source>
        <dbReference type="ARBA" id="ARBA00022703"/>
    </source>
</evidence>
<reference evidence="11" key="2">
    <citation type="submission" date="2025-09" db="UniProtKB">
        <authorList>
            <consortium name="Ensembl"/>
        </authorList>
    </citation>
    <scope>IDENTIFICATION</scope>
</reference>